<protein>
    <submittedName>
        <fullName evidence="1">Uncharacterized protein</fullName>
    </submittedName>
</protein>
<dbReference type="RefSeq" id="WP_116775708.1">
    <property type="nucleotide sequence ID" value="NZ_QDKG01000003.1"/>
</dbReference>
<accession>A0A2T8HI53</accession>
<name>A0A2T8HI53_9SPHI</name>
<proteinExistence type="predicted"/>
<gene>
    <name evidence="1" type="ORF">DC487_09315</name>
</gene>
<comment type="caution">
    <text evidence="1">The sequence shown here is derived from an EMBL/GenBank/DDBJ whole genome shotgun (WGS) entry which is preliminary data.</text>
</comment>
<reference evidence="1 2" key="1">
    <citation type="submission" date="2018-04" db="EMBL/GenBank/DDBJ databases">
        <title>Sphingobacterium cortibacter sp. nov.</title>
        <authorList>
            <person name="Li Y."/>
        </authorList>
    </citation>
    <scope>NUCLEOTIDE SEQUENCE [LARGE SCALE GENOMIC DNA]</scope>
    <source>
        <strain evidence="1 2">2c-3</strain>
    </source>
</reference>
<dbReference type="AlphaFoldDB" id="A0A2T8HI53"/>
<dbReference type="OrthoDB" id="9840996at2"/>
<sequence length="93" mass="10690">MNNNQTVLDKAIAKALSFVDSKHNEELDNSSCVRVGIYVHRRQPPLPPLGINYIITFKRGQDRAWQYESHERHIPSVDYAKVTNVDPILHYCG</sequence>
<evidence type="ECO:0000313" key="1">
    <source>
        <dbReference type="EMBL" id="PVH25119.1"/>
    </source>
</evidence>
<dbReference type="Proteomes" id="UP000245627">
    <property type="component" value="Unassembled WGS sequence"/>
</dbReference>
<dbReference type="EMBL" id="QDKG01000003">
    <property type="protein sequence ID" value="PVH25119.1"/>
    <property type="molecule type" value="Genomic_DNA"/>
</dbReference>
<organism evidence="1 2">
    <name type="scientific">Sphingobacterium corticibacter</name>
    <dbReference type="NCBI Taxonomy" id="2171749"/>
    <lineage>
        <taxon>Bacteria</taxon>
        <taxon>Pseudomonadati</taxon>
        <taxon>Bacteroidota</taxon>
        <taxon>Sphingobacteriia</taxon>
        <taxon>Sphingobacteriales</taxon>
        <taxon>Sphingobacteriaceae</taxon>
        <taxon>Sphingobacterium</taxon>
    </lineage>
</organism>
<keyword evidence="2" id="KW-1185">Reference proteome</keyword>
<evidence type="ECO:0000313" key="2">
    <source>
        <dbReference type="Proteomes" id="UP000245627"/>
    </source>
</evidence>